<proteinExistence type="predicted"/>
<feature type="transmembrane region" description="Helical" evidence="1">
    <location>
        <begin position="380"/>
        <end position="400"/>
    </location>
</feature>
<evidence type="ECO:0000313" key="3">
    <source>
        <dbReference type="EMBL" id="RAP73781.1"/>
    </source>
</evidence>
<feature type="transmembrane region" description="Helical" evidence="1">
    <location>
        <begin position="169"/>
        <end position="193"/>
    </location>
</feature>
<comment type="caution">
    <text evidence="3">The sequence shown here is derived from an EMBL/GenBank/DDBJ whole genome shotgun (WGS) entry which is preliminary data.</text>
</comment>
<dbReference type="OrthoDB" id="2195155at2"/>
<sequence>MMNMSSLDQKYRRLHPSIIIFGIIRKLVAIVILSIIYLLLHQNYMSSLSSIAKTILAISIVFSLMRSYLFWKNFTYIFEDDLLIINSGMLFKSSRVIALHQIRNIDLRVSLLQRLFGVVELRMDAEGGEKESLLKFAAVTRNEVERIKSLLRYQEKENSIVWKQFLTPIFVYGITTLKVGYVSSFLMFCYFQFDFLDNSSFVLQVEEWLRTFDMPQRIGAIAAIFMLVSWMISVFFALFRFYRLRVYITGDSLQIKKGLVNTHTTTIKMKDLAAIRVEENILRQLFGLCTVYLDSISGGNEDESNSTILIPLIRKKILSRTLQTYFPTWDFTLISPIGNPADKNLFRSPKRSMLSFCILKCMLLGGCGLLTIQLPIPPSYVSLMLLLSVSISLIWGSLQYKDVVINTFQRNQLSFSTRFINKTTVFMGRHCIQQMVYRQNFIQSHNHLCTIMFTVRTSAFKTRYKVKHIDEKNASIINAWFSPAKMTDL</sequence>
<accession>A0A328TXF5</accession>
<evidence type="ECO:0000259" key="2">
    <source>
        <dbReference type="Pfam" id="PF03703"/>
    </source>
</evidence>
<reference evidence="3 4" key="1">
    <citation type="submission" date="2018-06" db="EMBL/GenBank/DDBJ databases">
        <title>Paenibacillus montanisoli sp. nov., isolated from mountain area soil.</title>
        <authorList>
            <person name="Wu M."/>
        </authorList>
    </citation>
    <scope>NUCLEOTIDE SEQUENCE [LARGE SCALE GENOMIC DNA]</scope>
    <source>
        <strain evidence="3 4">RA17</strain>
    </source>
</reference>
<feature type="domain" description="YdbS-like PH" evidence="2">
    <location>
        <begin position="243"/>
        <end position="316"/>
    </location>
</feature>
<feature type="transmembrane region" description="Helical" evidence="1">
    <location>
        <begin position="218"/>
        <end position="239"/>
    </location>
</feature>
<dbReference type="PANTHER" id="PTHR34473:SF2">
    <property type="entry name" value="UPF0699 TRANSMEMBRANE PROTEIN YDBT"/>
    <property type="match status" value="1"/>
</dbReference>
<protein>
    <recommendedName>
        <fullName evidence="2">YdbS-like PH domain-containing protein</fullName>
    </recommendedName>
</protein>
<feature type="domain" description="YdbS-like PH" evidence="2">
    <location>
        <begin position="71"/>
        <end position="149"/>
    </location>
</feature>
<feature type="transmembrane region" description="Helical" evidence="1">
    <location>
        <begin position="46"/>
        <end position="65"/>
    </location>
</feature>
<feature type="transmembrane region" description="Helical" evidence="1">
    <location>
        <begin position="353"/>
        <end position="374"/>
    </location>
</feature>
<dbReference type="InterPro" id="IPR014529">
    <property type="entry name" value="UCP026631"/>
</dbReference>
<dbReference type="Pfam" id="PF03703">
    <property type="entry name" value="bPH_2"/>
    <property type="match status" value="2"/>
</dbReference>
<keyword evidence="1" id="KW-0812">Transmembrane</keyword>
<dbReference type="AlphaFoldDB" id="A0A328TXF5"/>
<organism evidence="3 4">
    <name type="scientific">Paenibacillus montanisoli</name>
    <dbReference type="NCBI Taxonomy" id="2081970"/>
    <lineage>
        <taxon>Bacteria</taxon>
        <taxon>Bacillati</taxon>
        <taxon>Bacillota</taxon>
        <taxon>Bacilli</taxon>
        <taxon>Bacillales</taxon>
        <taxon>Paenibacillaceae</taxon>
        <taxon>Paenibacillus</taxon>
    </lineage>
</organism>
<evidence type="ECO:0000313" key="4">
    <source>
        <dbReference type="Proteomes" id="UP000249260"/>
    </source>
</evidence>
<feature type="transmembrane region" description="Helical" evidence="1">
    <location>
        <begin position="20"/>
        <end position="40"/>
    </location>
</feature>
<gene>
    <name evidence="3" type="ORF">DL346_26370</name>
</gene>
<dbReference type="PANTHER" id="PTHR34473">
    <property type="entry name" value="UPF0699 TRANSMEMBRANE PROTEIN YDBS"/>
    <property type="match status" value="1"/>
</dbReference>
<evidence type="ECO:0000256" key="1">
    <source>
        <dbReference type="SAM" id="Phobius"/>
    </source>
</evidence>
<keyword evidence="4" id="KW-1185">Reference proteome</keyword>
<name>A0A328TXF5_9BACL</name>
<dbReference type="Proteomes" id="UP000249260">
    <property type="component" value="Unassembled WGS sequence"/>
</dbReference>
<dbReference type="InterPro" id="IPR005182">
    <property type="entry name" value="YdbS-like_PH"/>
</dbReference>
<keyword evidence="1" id="KW-1133">Transmembrane helix</keyword>
<dbReference type="PIRSF" id="PIRSF026631">
    <property type="entry name" value="UCP026631"/>
    <property type="match status" value="1"/>
</dbReference>
<dbReference type="EMBL" id="QLUW01000006">
    <property type="protein sequence ID" value="RAP73781.1"/>
    <property type="molecule type" value="Genomic_DNA"/>
</dbReference>
<keyword evidence="1" id="KW-0472">Membrane</keyword>